<name>A0A1D1US69_RAMVA</name>
<reference evidence="2 3" key="1">
    <citation type="journal article" date="2016" name="Nat. Commun.">
        <title>Extremotolerant tardigrade genome and improved radiotolerance of human cultured cells by tardigrade-unique protein.</title>
        <authorList>
            <person name="Hashimoto T."/>
            <person name="Horikawa D.D."/>
            <person name="Saito Y."/>
            <person name="Kuwahara H."/>
            <person name="Kozuka-Hata H."/>
            <person name="Shin-I T."/>
            <person name="Minakuchi Y."/>
            <person name="Ohishi K."/>
            <person name="Motoyama A."/>
            <person name="Aizu T."/>
            <person name="Enomoto A."/>
            <person name="Kondo K."/>
            <person name="Tanaka S."/>
            <person name="Hara Y."/>
            <person name="Koshikawa S."/>
            <person name="Sagara H."/>
            <person name="Miura T."/>
            <person name="Yokobori S."/>
            <person name="Miyagawa K."/>
            <person name="Suzuki Y."/>
            <person name="Kubo T."/>
            <person name="Oyama M."/>
            <person name="Kohara Y."/>
            <person name="Fujiyama A."/>
            <person name="Arakawa K."/>
            <person name="Katayama T."/>
            <person name="Toyoda A."/>
            <person name="Kunieda T."/>
        </authorList>
    </citation>
    <scope>NUCLEOTIDE SEQUENCE [LARGE SCALE GENOMIC DNA]</scope>
    <source>
        <strain evidence="2 3">YOKOZUNA-1</strain>
    </source>
</reference>
<sequence length="99" mass="10464">MSKEKKPGRKQGVNSEGNRGGKGWSLILPNPGACIIPLDVPSSSFGEILRDELLILRSNLVRNAGAGPSGGYGTRKYGFTESLGVFTAGKEDIDQDAVD</sequence>
<evidence type="ECO:0000256" key="1">
    <source>
        <dbReference type="SAM" id="MobiDB-lite"/>
    </source>
</evidence>
<dbReference type="Proteomes" id="UP000186922">
    <property type="component" value="Unassembled WGS sequence"/>
</dbReference>
<feature type="region of interest" description="Disordered" evidence="1">
    <location>
        <begin position="1"/>
        <end position="24"/>
    </location>
</feature>
<accession>A0A1D1US69</accession>
<organism evidence="2 3">
    <name type="scientific">Ramazzottius varieornatus</name>
    <name type="common">Water bear</name>
    <name type="synonym">Tardigrade</name>
    <dbReference type="NCBI Taxonomy" id="947166"/>
    <lineage>
        <taxon>Eukaryota</taxon>
        <taxon>Metazoa</taxon>
        <taxon>Ecdysozoa</taxon>
        <taxon>Tardigrada</taxon>
        <taxon>Eutardigrada</taxon>
        <taxon>Parachela</taxon>
        <taxon>Hypsibioidea</taxon>
        <taxon>Ramazzottiidae</taxon>
        <taxon>Ramazzottius</taxon>
    </lineage>
</organism>
<dbReference type="EMBL" id="BDGG01000002">
    <property type="protein sequence ID" value="GAU92534.1"/>
    <property type="molecule type" value="Genomic_DNA"/>
</dbReference>
<gene>
    <name evidence="2" type="primary">RvY_04603-1</name>
    <name evidence="2" type="synonym">RvY_04603.1</name>
    <name evidence="2" type="ORF">RvY_04603</name>
</gene>
<dbReference type="AlphaFoldDB" id="A0A1D1US69"/>
<evidence type="ECO:0000313" key="3">
    <source>
        <dbReference type="Proteomes" id="UP000186922"/>
    </source>
</evidence>
<protein>
    <submittedName>
        <fullName evidence="2">Uncharacterized protein</fullName>
    </submittedName>
</protein>
<evidence type="ECO:0000313" key="2">
    <source>
        <dbReference type="EMBL" id="GAU92534.1"/>
    </source>
</evidence>
<comment type="caution">
    <text evidence="2">The sequence shown here is derived from an EMBL/GenBank/DDBJ whole genome shotgun (WGS) entry which is preliminary data.</text>
</comment>
<proteinExistence type="predicted"/>
<keyword evidence="3" id="KW-1185">Reference proteome</keyword>